<gene>
    <name evidence="2" type="ORF">IHE55_06810</name>
</gene>
<dbReference type="InterPro" id="IPR046151">
    <property type="entry name" value="DUF6153"/>
</dbReference>
<sequence length="231" mass="22982">MTTRTRTRRPLRARACLLLVWSLLAGIVAMHGLGTGAFAAAAQSARQAPPHGAPAAGHGPGPHPVAAGPAPAHAGEVSGAPAYRDGAPGDAHRAAYDDRRATAYERRPAAGPRTGSASAGPATGTGERSPVTRPRLPDGSGHALPAYDRRPTTAGAPGGPACHDLGGGEGHPHHADATCAAPGISTAPVPPPLPAGAVVPDADPAGLRPPAPSDRTGPDPPSLSRLQLLRI</sequence>
<feature type="compositionally biased region" description="Low complexity" evidence="1">
    <location>
        <begin position="48"/>
        <end position="57"/>
    </location>
</feature>
<evidence type="ECO:0008006" key="4">
    <source>
        <dbReference type="Google" id="ProtNLM"/>
    </source>
</evidence>
<feature type="region of interest" description="Disordered" evidence="1">
    <location>
        <begin position="48"/>
        <end position="231"/>
    </location>
</feature>
<feature type="compositionally biased region" description="Low complexity" evidence="1">
    <location>
        <begin position="114"/>
        <end position="126"/>
    </location>
</feature>
<dbReference type="Pfam" id="PF19650">
    <property type="entry name" value="DUF6153"/>
    <property type="match status" value="1"/>
</dbReference>
<evidence type="ECO:0000313" key="2">
    <source>
        <dbReference type="EMBL" id="MBH5334526.1"/>
    </source>
</evidence>
<feature type="compositionally biased region" description="Low complexity" evidence="1">
    <location>
        <begin position="195"/>
        <end position="206"/>
    </location>
</feature>
<proteinExistence type="predicted"/>
<name>A0ABS0NH57_9ACTN</name>
<dbReference type="RefSeq" id="WP_197988214.1">
    <property type="nucleotide sequence ID" value="NZ_JACYXC010000001.1"/>
</dbReference>
<feature type="compositionally biased region" description="Low complexity" evidence="1">
    <location>
        <begin position="64"/>
        <end position="75"/>
    </location>
</feature>
<dbReference type="EMBL" id="JACYXC010000001">
    <property type="protein sequence ID" value="MBH5334526.1"/>
    <property type="molecule type" value="Genomic_DNA"/>
</dbReference>
<keyword evidence="3" id="KW-1185">Reference proteome</keyword>
<reference evidence="2 3" key="1">
    <citation type="submission" date="2020-09" db="EMBL/GenBank/DDBJ databases">
        <title>Biosynthesis of the nuclear factor of activated T cells inhibitor NFAT-133 and its congeners in Streptomyces pactum.</title>
        <authorList>
            <person name="Zhou W."/>
            <person name="Posri P."/>
            <person name="Abugrain M.E."/>
            <person name="Weisberg A.J."/>
            <person name="Chang J.H."/>
            <person name="Mahmud T."/>
        </authorList>
    </citation>
    <scope>NUCLEOTIDE SEQUENCE [LARGE SCALE GENOMIC DNA]</scope>
    <source>
        <strain evidence="2 3">ATCC 27456</strain>
    </source>
</reference>
<comment type="caution">
    <text evidence="2">The sequence shown here is derived from an EMBL/GenBank/DDBJ whole genome shotgun (WGS) entry which is preliminary data.</text>
</comment>
<protein>
    <recommendedName>
        <fullName evidence="4">Translation initiation factor IF-2</fullName>
    </recommendedName>
</protein>
<accession>A0ABS0NH57</accession>
<evidence type="ECO:0000313" key="3">
    <source>
        <dbReference type="Proteomes" id="UP000807371"/>
    </source>
</evidence>
<evidence type="ECO:0000256" key="1">
    <source>
        <dbReference type="SAM" id="MobiDB-lite"/>
    </source>
</evidence>
<feature type="compositionally biased region" description="Basic and acidic residues" evidence="1">
    <location>
        <begin position="90"/>
        <end position="108"/>
    </location>
</feature>
<dbReference type="Proteomes" id="UP000807371">
    <property type="component" value="Unassembled WGS sequence"/>
</dbReference>
<organism evidence="2 3">
    <name type="scientific">Streptomyces pactum</name>
    <dbReference type="NCBI Taxonomy" id="68249"/>
    <lineage>
        <taxon>Bacteria</taxon>
        <taxon>Bacillati</taxon>
        <taxon>Actinomycetota</taxon>
        <taxon>Actinomycetes</taxon>
        <taxon>Kitasatosporales</taxon>
        <taxon>Streptomycetaceae</taxon>
        <taxon>Streptomyces</taxon>
    </lineage>
</organism>